<name>A0A7C0VAR5_UNCW3</name>
<dbReference type="Proteomes" id="UP000885847">
    <property type="component" value="Unassembled WGS sequence"/>
</dbReference>
<evidence type="ECO:0000256" key="1">
    <source>
        <dbReference type="ARBA" id="ARBA00022723"/>
    </source>
</evidence>
<dbReference type="GO" id="GO:0051536">
    <property type="term" value="F:iron-sulfur cluster binding"/>
    <property type="evidence" value="ECO:0007669"/>
    <property type="project" value="UniProtKB-KW"/>
</dbReference>
<dbReference type="EMBL" id="DQWE01000009">
    <property type="protein sequence ID" value="HDI82186.1"/>
    <property type="molecule type" value="Genomic_DNA"/>
</dbReference>
<proteinExistence type="predicted"/>
<dbReference type="InterPro" id="IPR003813">
    <property type="entry name" value="MvhD/FlpD"/>
</dbReference>
<feature type="non-terminal residue" evidence="6">
    <location>
        <position position="53"/>
    </location>
</feature>
<evidence type="ECO:0000256" key="2">
    <source>
        <dbReference type="ARBA" id="ARBA00023002"/>
    </source>
</evidence>
<evidence type="ECO:0000313" key="6">
    <source>
        <dbReference type="EMBL" id="HDI82186.1"/>
    </source>
</evidence>
<keyword evidence="3" id="KW-0408">Iron</keyword>
<keyword evidence="4" id="KW-0411">Iron-sulfur</keyword>
<gene>
    <name evidence="6" type="ORF">ENF18_00160</name>
</gene>
<keyword evidence="2" id="KW-0560">Oxidoreductase</keyword>
<keyword evidence="1" id="KW-0479">Metal-binding</keyword>
<reference evidence="6" key="1">
    <citation type="journal article" date="2020" name="mSystems">
        <title>Genome- and Community-Level Interaction Insights into Carbon Utilization and Element Cycling Functions of Hydrothermarchaeota in Hydrothermal Sediment.</title>
        <authorList>
            <person name="Zhou Z."/>
            <person name="Liu Y."/>
            <person name="Xu W."/>
            <person name="Pan J."/>
            <person name="Luo Z.H."/>
            <person name="Li M."/>
        </authorList>
    </citation>
    <scope>NUCLEOTIDE SEQUENCE [LARGE SCALE GENOMIC DNA]</scope>
    <source>
        <strain evidence="6">HyVt-102</strain>
    </source>
</reference>
<dbReference type="Pfam" id="PF02662">
    <property type="entry name" value="FlpD"/>
    <property type="match status" value="1"/>
</dbReference>
<evidence type="ECO:0000259" key="5">
    <source>
        <dbReference type="Pfam" id="PF02662"/>
    </source>
</evidence>
<dbReference type="AlphaFoldDB" id="A0A7C0VAR5"/>
<dbReference type="GO" id="GO:0046872">
    <property type="term" value="F:metal ion binding"/>
    <property type="evidence" value="ECO:0007669"/>
    <property type="project" value="UniProtKB-KW"/>
</dbReference>
<sequence length="53" mass="5997">MDKAFEPRIIAFCCNWCAYAGADMAGVSRLKMPPTFRIIRVMCTGRVDPLFII</sequence>
<accession>A0A7C0VAR5</accession>
<feature type="domain" description="F420-non-reducing hydrogenase iron-sulfur subunit D" evidence="5">
    <location>
        <begin position="9"/>
        <end position="53"/>
    </location>
</feature>
<organism evidence="6">
    <name type="scientific">candidate division WOR-3 bacterium</name>
    <dbReference type="NCBI Taxonomy" id="2052148"/>
    <lineage>
        <taxon>Bacteria</taxon>
        <taxon>Bacteria division WOR-3</taxon>
    </lineage>
</organism>
<dbReference type="GO" id="GO:0016491">
    <property type="term" value="F:oxidoreductase activity"/>
    <property type="evidence" value="ECO:0007669"/>
    <property type="project" value="UniProtKB-KW"/>
</dbReference>
<evidence type="ECO:0000256" key="3">
    <source>
        <dbReference type="ARBA" id="ARBA00023004"/>
    </source>
</evidence>
<evidence type="ECO:0000256" key="4">
    <source>
        <dbReference type="ARBA" id="ARBA00023014"/>
    </source>
</evidence>
<protein>
    <submittedName>
        <fullName evidence="6">Hydrogenase iron-sulfur subunit</fullName>
    </submittedName>
</protein>
<comment type="caution">
    <text evidence="6">The sequence shown here is derived from an EMBL/GenBank/DDBJ whole genome shotgun (WGS) entry which is preliminary data.</text>
</comment>